<feature type="transmembrane region" description="Helical" evidence="6">
    <location>
        <begin position="90"/>
        <end position="112"/>
    </location>
</feature>
<evidence type="ECO:0008006" key="9">
    <source>
        <dbReference type="Google" id="ProtNLM"/>
    </source>
</evidence>
<feature type="transmembrane region" description="Helical" evidence="6">
    <location>
        <begin position="158"/>
        <end position="178"/>
    </location>
</feature>
<dbReference type="PANTHER" id="PTHR30250">
    <property type="entry name" value="PST FAMILY PREDICTED COLANIC ACID TRANSPORTER"/>
    <property type="match status" value="1"/>
</dbReference>
<evidence type="ECO:0000313" key="8">
    <source>
        <dbReference type="Proteomes" id="UP000002715"/>
    </source>
</evidence>
<keyword evidence="3 6" id="KW-0812">Transmembrane</keyword>
<feature type="transmembrane region" description="Helical" evidence="6">
    <location>
        <begin position="383"/>
        <end position="402"/>
    </location>
</feature>
<feature type="transmembrane region" description="Helical" evidence="6">
    <location>
        <begin position="272"/>
        <end position="294"/>
    </location>
</feature>
<gene>
    <name evidence="7" type="ordered locus">PMT9312_1308</name>
</gene>
<feature type="transmembrane region" description="Helical" evidence="6">
    <location>
        <begin position="315"/>
        <end position="337"/>
    </location>
</feature>
<name>Q319S8_PROM9</name>
<organism evidence="7 8">
    <name type="scientific">Prochlorococcus marinus (strain MIT 9312)</name>
    <dbReference type="NCBI Taxonomy" id="74546"/>
    <lineage>
        <taxon>Bacteria</taxon>
        <taxon>Bacillati</taxon>
        <taxon>Cyanobacteriota</taxon>
        <taxon>Cyanophyceae</taxon>
        <taxon>Synechococcales</taxon>
        <taxon>Prochlorococcaceae</taxon>
        <taxon>Prochlorococcus</taxon>
    </lineage>
</organism>
<feature type="transmembrane region" description="Helical" evidence="6">
    <location>
        <begin position="242"/>
        <end position="260"/>
    </location>
</feature>
<feature type="transmembrane region" description="Helical" evidence="6">
    <location>
        <begin position="343"/>
        <end position="363"/>
    </location>
</feature>
<dbReference type="PANTHER" id="PTHR30250:SF11">
    <property type="entry name" value="O-ANTIGEN TRANSPORTER-RELATED"/>
    <property type="match status" value="1"/>
</dbReference>
<feature type="transmembrane region" description="Helical" evidence="6">
    <location>
        <begin position="124"/>
        <end position="146"/>
    </location>
</feature>
<keyword evidence="2" id="KW-1003">Cell membrane</keyword>
<feature type="transmembrane region" description="Helical" evidence="6">
    <location>
        <begin position="55"/>
        <end position="78"/>
    </location>
</feature>
<comment type="subcellular location">
    <subcellularLocation>
        <location evidence="1">Cell membrane</location>
        <topology evidence="1">Multi-pass membrane protein</topology>
    </subcellularLocation>
</comment>
<keyword evidence="5 6" id="KW-0472">Membrane</keyword>
<dbReference type="InterPro" id="IPR050833">
    <property type="entry name" value="Poly_Biosynth_Transport"/>
</dbReference>
<proteinExistence type="predicted"/>
<evidence type="ECO:0000256" key="6">
    <source>
        <dbReference type="SAM" id="Phobius"/>
    </source>
</evidence>
<feature type="transmembrane region" description="Helical" evidence="6">
    <location>
        <begin position="408"/>
        <end position="426"/>
    </location>
</feature>
<evidence type="ECO:0000256" key="3">
    <source>
        <dbReference type="ARBA" id="ARBA00022692"/>
    </source>
</evidence>
<evidence type="ECO:0000256" key="4">
    <source>
        <dbReference type="ARBA" id="ARBA00022989"/>
    </source>
</evidence>
<dbReference type="EMBL" id="CP000111">
    <property type="protein sequence ID" value="ABB50367.1"/>
    <property type="molecule type" value="Genomic_DNA"/>
</dbReference>
<evidence type="ECO:0000256" key="2">
    <source>
        <dbReference type="ARBA" id="ARBA00022475"/>
    </source>
</evidence>
<protein>
    <recommendedName>
        <fullName evidence="9">Polysaccharide biosynthesis protein</fullName>
    </recommendedName>
</protein>
<dbReference type="HOGENOM" id="CLU_623831_0_0_3"/>
<dbReference type="STRING" id="74546.PMT9312_1308"/>
<feature type="transmembrane region" description="Helical" evidence="6">
    <location>
        <begin position="20"/>
        <end position="43"/>
    </location>
</feature>
<dbReference type="GO" id="GO:0005886">
    <property type="term" value="C:plasma membrane"/>
    <property type="evidence" value="ECO:0007669"/>
    <property type="project" value="UniProtKB-SubCell"/>
</dbReference>
<accession>Q319S8</accession>
<dbReference type="AlphaFoldDB" id="Q319S8"/>
<feature type="transmembrane region" description="Helical" evidence="6">
    <location>
        <begin position="184"/>
        <end position="208"/>
    </location>
</feature>
<evidence type="ECO:0000313" key="7">
    <source>
        <dbReference type="EMBL" id="ABB50367.1"/>
    </source>
</evidence>
<evidence type="ECO:0000256" key="5">
    <source>
        <dbReference type="ARBA" id="ARBA00023136"/>
    </source>
</evidence>
<dbReference type="Proteomes" id="UP000002715">
    <property type="component" value="Chromosome"/>
</dbReference>
<evidence type="ECO:0000256" key="1">
    <source>
        <dbReference type="ARBA" id="ARBA00004651"/>
    </source>
</evidence>
<sequence length="439" mass="50473">MKENLRNNNFIFNSYFNKTLISRSLLIIEKIISFLMTALMASILSYKDIGFWSQVMFSVSLFTSLVGFNIPNGIIAIVPRINNSEEKYEFIFKSALFILLTGLIISIFLLFFKDFVSNILFNNVLNLNIFILILIIGFSELLLEFVLYTYRSIKNFSFANYILILRILPRIFAFVGIIKNDINLIINLYSITFIISCITIILFLYRYYSFKIIFLIRKNLNLSLFFSPKPYLQSLFSLSRKSVFATLTASLFFFLLRSITLSNMGLDGVGQLSLAISAGATLLSLTAFVGFTFYPYISNKAINEKKIAYQKTRKLSLNLIYLSILIPFILILLKLVFKNNLNFYPFTISSIDLFMAFLAYGFLGAYQLSQPFAFALTDNINIVKIEILSSILSLGLLFIIFLVDNFSIHFAILSFCIYAFCNYLQANQRNFKIFKENIG</sequence>
<dbReference type="KEGG" id="pmi:PMT9312_1308"/>
<reference evidence="8" key="1">
    <citation type="submission" date="2005-07" db="EMBL/GenBank/DDBJ databases">
        <title>Complete sequence of Prochlorococcus marinus str. MIT 9312.</title>
        <authorList>
            <consortium name="US DOE Joint Genome Institute"/>
            <person name="Copeland A."/>
            <person name="Lucas S."/>
            <person name="Lapidus A."/>
            <person name="Barry K."/>
            <person name="Detter J.C."/>
            <person name="Glavina T."/>
            <person name="Hammon N."/>
            <person name="Israni S."/>
            <person name="Pitluck S."/>
            <person name="Thiel J."/>
            <person name="Schmutz J."/>
            <person name="Larimer F."/>
            <person name="Land M."/>
            <person name="Kyrpides N."/>
            <person name="Lykidis A."/>
            <person name="Richardson P."/>
        </authorList>
    </citation>
    <scope>NUCLEOTIDE SEQUENCE [LARGE SCALE GENOMIC DNA]</scope>
    <source>
        <strain evidence="8">MIT 9312</strain>
    </source>
</reference>
<keyword evidence="4 6" id="KW-1133">Transmembrane helix</keyword>